<protein>
    <submittedName>
        <fullName evidence="1">Uncharacterized protein</fullName>
    </submittedName>
</protein>
<evidence type="ECO:0000313" key="1">
    <source>
        <dbReference type="EMBL" id="GJJ06042.1"/>
    </source>
</evidence>
<keyword evidence="2" id="KW-1185">Reference proteome</keyword>
<accession>A0AAV4ZYA1</accession>
<sequence>MVIPAIKVIPPTPTPSILVRFPPFYSTAFGNGNALNCQWVFDKETTLGQTKIPPPPADWIRPPYNYDLSSHYHVLENIPAGFQY</sequence>
<proteinExistence type="predicted"/>
<organism evidence="1 2">
    <name type="scientific">Clathrus columnatus</name>
    <dbReference type="NCBI Taxonomy" id="1419009"/>
    <lineage>
        <taxon>Eukaryota</taxon>
        <taxon>Fungi</taxon>
        <taxon>Dikarya</taxon>
        <taxon>Basidiomycota</taxon>
        <taxon>Agaricomycotina</taxon>
        <taxon>Agaricomycetes</taxon>
        <taxon>Phallomycetidae</taxon>
        <taxon>Phallales</taxon>
        <taxon>Clathraceae</taxon>
        <taxon>Clathrus</taxon>
    </lineage>
</organism>
<dbReference type="AlphaFoldDB" id="A0AAV4ZYA1"/>
<evidence type="ECO:0000313" key="2">
    <source>
        <dbReference type="Proteomes" id="UP001050691"/>
    </source>
</evidence>
<name>A0AAV4ZYA1_9AGAM</name>
<reference evidence="1" key="1">
    <citation type="submission" date="2021-10" db="EMBL/GenBank/DDBJ databases">
        <title>De novo Genome Assembly of Clathrus columnatus (Basidiomycota, Fungi) Using Illumina and Nanopore Sequence Data.</title>
        <authorList>
            <person name="Ogiso-Tanaka E."/>
            <person name="Itagaki H."/>
            <person name="Hosoya T."/>
            <person name="Hosaka K."/>
        </authorList>
    </citation>
    <scope>NUCLEOTIDE SEQUENCE</scope>
    <source>
        <strain evidence="1">MO-923</strain>
    </source>
</reference>
<dbReference type="Proteomes" id="UP001050691">
    <property type="component" value="Unassembled WGS sequence"/>
</dbReference>
<dbReference type="EMBL" id="BPWL01000001">
    <property type="protein sequence ID" value="GJJ06042.1"/>
    <property type="molecule type" value="Genomic_DNA"/>
</dbReference>
<gene>
    <name evidence="1" type="ORF">Clacol_000230</name>
</gene>
<comment type="caution">
    <text evidence="1">The sequence shown here is derived from an EMBL/GenBank/DDBJ whole genome shotgun (WGS) entry which is preliminary data.</text>
</comment>